<dbReference type="InterPro" id="IPR031488">
    <property type="entry name" value="Zn_ribbon_mio"/>
</dbReference>
<dbReference type="GO" id="GO:0005737">
    <property type="term" value="C:cytoplasm"/>
    <property type="evidence" value="ECO:0007669"/>
    <property type="project" value="TreeGrafter"/>
</dbReference>
<keyword evidence="7" id="KW-1185">Reference proteome</keyword>
<dbReference type="AlphaFoldDB" id="A0A4P6XSK4"/>
<dbReference type="Gene3D" id="2.130.10.10">
    <property type="entry name" value="YVTN repeat-like/Quinoprotein amine dehydrogenase"/>
    <property type="match status" value="1"/>
</dbReference>
<dbReference type="PANTHER" id="PTHR16453:SF9">
    <property type="entry name" value="GATOR COMPLEX PROTEIN MIOS"/>
    <property type="match status" value="1"/>
</dbReference>
<evidence type="ECO:0000259" key="4">
    <source>
        <dbReference type="Pfam" id="PF17034"/>
    </source>
</evidence>
<protein>
    <submittedName>
        <fullName evidence="6">Zinc-ribbon like family protein</fullName>
    </submittedName>
</protein>
<evidence type="ECO:0000313" key="6">
    <source>
        <dbReference type="EMBL" id="QBM88814.1"/>
    </source>
</evidence>
<dbReference type="GO" id="GO:1904263">
    <property type="term" value="P:positive regulation of TORC1 signaling"/>
    <property type="evidence" value="ECO:0007669"/>
    <property type="project" value="TreeGrafter"/>
</dbReference>
<dbReference type="SUPFAM" id="SSF50978">
    <property type="entry name" value="WD40 repeat-like"/>
    <property type="match status" value="1"/>
</dbReference>
<gene>
    <name evidence="6" type="primary">MPUL0C07950</name>
    <name evidence="6" type="ORF">METSCH_C07950</name>
</gene>
<evidence type="ECO:0000256" key="1">
    <source>
        <dbReference type="ARBA" id="ARBA00009713"/>
    </source>
</evidence>
<evidence type="ECO:0000313" key="7">
    <source>
        <dbReference type="Proteomes" id="UP000292447"/>
    </source>
</evidence>
<dbReference type="STRING" id="2163413.A0A4P6XSK4"/>
<feature type="domain" description="GATOR2 complex protein MIO zinc-ribbon like" evidence="4">
    <location>
        <begin position="882"/>
        <end position="1008"/>
    </location>
</feature>
<dbReference type="EMBL" id="CP034458">
    <property type="protein sequence ID" value="QBM88814.1"/>
    <property type="molecule type" value="Genomic_DNA"/>
</dbReference>
<accession>A0A4P6XSK4</accession>
<dbReference type="InterPro" id="IPR001680">
    <property type="entry name" value="WD40_rpt"/>
</dbReference>
<dbReference type="InterPro" id="IPR037593">
    <property type="entry name" value="MIOS/Sea4"/>
</dbReference>
<keyword evidence="2" id="KW-0853">WD repeat</keyword>
<reference evidence="7" key="1">
    <citation type="submission" date="2019-03" db="EMBL/GenBank/DDBJ databases">
        <title>Snf2 controls pulcherriminic acid biosynthesis and connects pigmentation and antifungal activity of the yeast Metschnikowia pulcherrima.</title>
        <authorList>
            <person name="Gore-Lloyd D."/>
            <person name="Sumann I."/>
            <person name="Brachmann A.O."/>
            <person name="Schneeberger K."/>
            <person name="Ortiz-Merino R.A."/>
            <person name="Moreno-Beltran M."/>
            <person name="Schlaefli M."/>
            <person name="Kirner P."/>
            <person name="Santos Kron A."/>
            <person name="Wolfe K.H."/>
            <person name="Piel J."/>
            <person name="Ahrens C.H."/>
            <person name="Henk D."/>
            <person name="Freimoser F.M."/>
        </authorList>
    </citation>
    <scope>NUCLEOTIDE SEQUENCE [LARGE SCALE GENOMIC DNA]</scope>
    <source>
        <strain evidence="7">APC 1.2</strain>
    </source>
</reference>
<evidence type="ECO:0000256" key="3">
    <source>
        <dbReference type="ARBA" id="ARBA00022737"/>
    </source>
</evidence>
<evidence type="ECO:0000256" key="2">
    <source>
        <dbReference type="ARBA" id="ARBA00022574"/>
    </source>
</evidence>
<dbReference type="SMART" id="SM00320">
    <property type="entry name" value="WD40"/>
    <property type="match status" value="3"/>
</dbReference>
<dbReference type="Pfam" id="PF21719">
    <property type="entry name" value="MIOS_a-sol"/>
    <property type="match status" value="1"/>
</dbReference>
<evidence type="ECO:0000259" key="5">
    <source>
        <dbReference type="Pfam" id="PF21719"/>
    </source>
</evidence>
<dbReference type="Proteomes" id="UP000292447">
    <property type="component" value="Chromosome III"/>
</dbReference>
<name>A0A4P6XSK4_9ASCO</name>
<sequence length="1008" mass="111600">MSGSIVRALGWDDGYEQRFLAVNPLGDEVTLYGTQDAGDNNDSHAHELRKVASYSGTEHIQCMAYLRTRFGWAGVGTMDGTAHIFDVTQGGGGNNGNNNASSTVGSIQLRLKHHRPCNSLSFNEQQLVAASFDKSRQDNSLQVWDLTKHTPVFAAGDGARAVRAHAGYLANEATLLTLFNPSDPSGMLLMAGGYKLLREFDLRDLAPAPIYLVATKSTMHLAQDPFQPHLFLSVGEDGLVLVWDRRKLLAAGAGKTGATGAPELPALFFPKLMSDSLRRGTPPCFRYSTVRRGEFAAVFNGDVIRRWNTGLVPGSSIQPTFTSKLDVVTGLKQQSAQLYNPIEDQLFVALVLDCKTDLPRVVSFDYSPDTSSHTSTNFVCMREKGLVFRMPVAESIEAVSFNLWNEFSVAGPEGTFTKFLDSATDMHTTQSVPGNHLQAKGDYEAHRNFSEEAISTIGDEESTEPLSGTRPQLDHAYAETLNPPAKRSAGEEAYLPLRRILDLSDVVKNDICSAIRQRVECGYAVDSERNYSVLENIEGAGASLLLRNTWKWITLAKKSLEKGTMVKEGVDLGYVGVLAMWKGVEELSGQNRVKNNKPVSDEMFSSTVRAIVASKGEKSSSISVLHSSSRPLQRKLSLIVSGWYLAASEFDQKLTDLVKDGQVEKAAGWAVFHGDVSRAIAILSASKKERLQLMSTAVAGYMAYKDSNINLPWNDQCRKLSLELDNPYLRAIFAFIADNDWWDVLDEHSLPLRERLGIAIRFLSDKDLNVYLNRVADSVVLRGELEGLILTGLTPRGIDLLQSYVDRTSDVQTAALIAQFAVPRYFRDQRVDHWIDCYREMLNSWGYFKYRAKFDVARTKFSRSSNNVVTIQPAPRQVYLQCKQCKKNMSSIPSKNSKGATNTSILMKQFNHRLSLKSSTSYFNLCPHCGSQLPRCAICLLTLGGPISQGVDQTSTDGNASSVQDDFDNKFSFCLSCSHGYHAHHAEEWFSKHYICPVPDCNCRCNSK</sequence>
<organism evidence="6 7">
    <name type="scientific">Metschnikowia aff. pulcherrima</name>
    <dbReference type="NCBI Taxonomy" id="2163413"/>
    <lineage>
        <taxon>Eukaryota</taxon>
        <taxon>Fungi</taxon>
        <taxon>Dikarya</taxon>
        <taxon>Ascomycota</taxon>
        <taxon>Saccharomycotina</taxon>
        <taxon>Pichiomycetes</taxon>
        <taxon>Metschnikowiaceae</taxon>
        <taxon>Metschnikowia</taxon>
    </lineage>
</organism>
<keyword evidence="3" id="KW-0677">Repeat</keyword>
<comment type="similarity">
    <text evidence="1">Belongs to the WD repeat mio family.</text>
</comment>
<dbReference type="PANTHER" id="PTHR16453">
    <property type="entry name" value="WD40 DOMAIN-CONTAINING PROTEIN MIO FAMILY MEMBER"/>
    <property type="match status" value="1"/>
</dbReference>
<dbReference type="CDD" id="cd16691">
    <property type="entry name" value="mRING-H2-C3H3C2_Mio"/>
    <property type="match status" value="1"/>
</dbReference>
<dbReference type="InterPro" id="IPR036322">
    <property type="entry name" value="WD40_repeat_dom_sf"/>
</dbReference>
<dbReference type="InterPro" id="IPR015943">
    <property type="entry name" value="WD40/YVTN_repeat-like_dom_sf"/>
</dbReference>
<proteinExistence type="inferred from homology"/>
<feature type="domain" description="MIOS-like alpha-solenoid" evidence="5">
    <location>
        <begin position="515"/>
        <end position="762"/>
    </location>
</feature>
<dbReference type="Pfam" id="PF17034">
    <property type="entry name" value="zinc_ribbon_16"/>
    <property type="match status" value="1"/>
</dbReference>
<dbReference type="InterPro" id="IPR049092">
    <property type="entry name" value="MIOS_a-sol"/>
</dbReference>